<feature type="domain" description="Toxin VasX N-terminal region" evidence="2">
    <location>
        <begin position="21"/>
        <end position="159"/>
    </location>
</feature>
<dbReference type="RefSeq" id="WP_046488553.1">
    <property type="nucleotide sequence ID" value="NZ_JAAQWG010000009.1"/>
</dbReference>
<dbReference type="InterPro" id="IPR046864">
    <property type="entry name" value="VasX_N"/>
</dbReference>
<keyword evidence="1" id="KW-0812">Transmembrane</keyword>
<feature type="transmembrane region" description="Helical" evidence="1">
    <location>
        <begin position="823"/>
        <end position="844"/>
    </location>
</feature>
<proteinExistence type="predicted"/>
<feature type="transmembrane region" description="Helical" evidence="1">
    <location>
        <begin position="850"/>
        <end position="870"/>
    </location>
</feature>
<evidence type="ECO:0000259" key="2">
    <source>
        <dbReference type="Pfam" id="PF20249"/>
    </source>
</evidence>
<evidence type="ECO:0000313" key="4">
    <source>
        <dbReference type="Proteomes" id="UP000537729"/>
    </source>
</evidence>
<dbReference type="CDD" id="cd20707">
    <property type="entry name" value="MIX_III"/>
    <property type="match status" value="1"/>
</dbReference>
<dbReference type="Pfam" id="PF20249">
    <property type="entry name" value="VasX_N"/>
    <property type="match status" value="1"/>
</dbReference>
<dbReference type="EMBL" id="JAAQWG010000009">
    <property type="protein sequence ID" value="NMY08480.1"/>
    <property type="molecule type" value="Genomic_DNA"/>
</dbReference>
<comment type="caution">
    <text evidence="3">The sequence shown here is derived from an EMBL/GenBank/DDBJ whole genome shotgun (WGS) entry which is preliminary data.</text>
</comment>
<keyword evidence="1" id="KW-1133">Transmembrane helix</keyword>
<gene>
    <name evidence="3" type="ORF">HBO38_08415</name>
</gene>
<accession>A0A7Y1A3I9</accession>
<sequence>MTLSSQLGNAVVETCLPLDQCNACTRQGLPILPLRKALVPRAGEDTGAMSNSRMGLRTLRAGYLYVLLDQQTWQAYQVTPDGYLRQFNPDAPPAANETPLCDACTSAGHDAPASFLNIDIRKYTHAWLAFASDPWPRSVLDAYKNSAAPGRFRKLDLRTARDAPDSMEDALMMTATEPRVDQQVHEYQRHQAVGDLDKVHGFHSRVTRVGALKNYLRQTIDQQGLQQGVLALVLDDTVGLIQQYNYLRNGWVEARQRYIEDPMRTYKRQTSDLLLAIREMHPIWADQQTASFAPMTGDAAPTFGDPEVERRRAIEEKVRKYNASLEKRYSEADRASFEEDYQRELANYQHYIDWCGRQYAELCHGTPFKRIEEHDYDGADFTSGVAYSLTMSMCLRGGISEAPLVNQQSADEKTPFTDKDPTAKLWLEWLKNPHSPVYRAILTRDDSLLAGLLPSFSVTGETDWNDSEKLYSAVAKALTSDEFKRHVQPRIQTAMAQLLGALNAASARLQPRLGPGVGRVVSRLNSASQLLYNQVHLTELKIQMKFSEYYALQSEHLRKAQIRASEAIRRGEKSVKASVDKVNHKFQKVQRKVVPLIRTGLLSMVVLDPKIANQLITVSVWVEGEADNLRRDLMRNTEQSIGRAGASAQHMLQEVTVGVGSLDPKARATLRGLMVSANVAANWVRAGFTGLRGVAGSGQLLLALGGFYLLNDSMKKNFEEAERALGDKVPEARLALYGATLGILAAGMEVIGIALEAGAGRIQQVAGLPAPVAASAKATFRAGQILTRTGAMIGAVTGLFDATQAGMAAIRTSKSGDRAATRWYLASAVVSGAGAAAAIGAGIYSASALMGLMGLAIVLGITAYAFFQLAKSKESTPLEKWARRCVFGYADETPKIHWNQPKHAPVAIAELNAATFGVEADVRFRLRLIAGQSHHRGGSTGGAGTLAQEERLEYRLVLPCFHPEHSNYQWTLRLLREGDNPNTEDAGEVAASGNLVAPPVPLTTNEAANPTRNVNYQAEPGTPTVKTRGAMSPNNSALQILDISGALVFKPTERRHRVEAAILSLTYWPDRNISEGYAALTLTTYSNL</sequence>
<dbReference type="AlphaFoldDB" id="A0A7Y1A3I9"/>
<evidence type="ECO:0000313" key="3">
    <source>
        <dbReference type="EMBL" id="NMY08480.1"/>
    </source>
</evidence>
<evidence type="ECO:0000256" key="1">
    <source>
        <dbReference type="SAM" id="Phobius"/>
    </source>
</evidence>
<name>A0A7Y1A3I9_PSEVE</name>
<protein>
    <recommendedName>
        <fullName evidence="2">Toxin VasX N-terminal region domain-containing protein</fullName>
    </recommendedName>
</protein>
<organism evidence="3 4">
    <name type="scientific">Pseudomonas veronii</name>
    <dbReference type="NCBI Taxonomy" id="76761"/>
    <lineage>
        <taxon>Bacteria</taxon>
        <taxon>Pseudomonadati</taxon>
        <taxon>Pseudomonadota</taxon>
        <taxon>Gammaproteobacteria</taxon>
        <taxon>Pseudomonadales</taxon>
        <taxon>Pseudomonadaceae</taxon>
        <taxon>Pseudomonas</taxon>
    </lineage>
</organism>
<reference evidence="3 4" key="1">
    <citation type="journal article" date="2020" name="Front. Microbiol.">
        <title>Genetic Organization of the aprX-lipA2 Operon Affects the Proteolytic Potential of Pseudomonas Species in Milk.</title>
        <authorList>
            <person name="Maier C."/>
            <person name="Huptas C."/>
            <person name="von Neubeck M."/>
            <person name="Scherer S."/>
            <person name="Wenning M."/>
            <person name="Lucking G."/>
        </authorList>
    </citation>
    <scope>NUCLEOTIDE SEQUENCE [LARGE SCALE GENOMIC DNA]</scope>
    <source>
        <strain evidence="3 4">DSM 16272</strain>
    </source>
</reference>
<dbReference type="NCBIfam" id="NF041559">
    <property type="entry name" value="BTH_I2691_fam"/>
    <property type="match status" value="1"/>
</dbReference>
<dbReference type="InterPro" id="IPR048126">
    <property type="entry name" value="Toxin_VasX"/>
</dbReference>
<dbReference type="Proteomes" id="UP000537729">
    <property type="component" value="Unassembled WGS sequence"/>
</dbReference>
<keyword evidence="1" id="KW-0472">Membrane</keyword>
<feature type="transmembrane region" description="Helical" evidence="1">
    <location>
        <begin position="734"/>
        <end position="755"/>
    </location>
</feature>